<gene>
    <name evidence="11" type="ORF">P0Y53_15320</name>
</gene>
<dbReference type="PRINTS" id="PR00371">
    <property type="entry name" value="FPNCR"/>
</dbReference>
<dbReference type="Gene3D" id="2.40.30.10">
    <property type="entry name" value="Translation factors"/>
    <property type="match status" value="1"/>
</dbReference>
<reference evidence="11" key="1">
    <citation type="submission" date="2023-03" db="EMBL/GenBank/DDBJ databases">
        <title>Andean soil-derived lignocellulolytic bacterial consortium as a source of novel taxa and putative plastic-active enzymes.</title>
        <authorList>
            <person name="Diaz-Garcia L."/>
            <person name="Chuvochina M."/>
            <person name="Feuerriegel G."/>
            <person name="Bunk B."/>
            <person name="Sproer C."/>
            <person name="Streit W.R."/>
            <person name="Rodriguez L.M."/>
            <person name="Overmann J."/>
            <person name="Jimenez D.J."/>
        </authorList>
    </citation>
    <scope>NUCLEOTIDE SEQUENCE</scope>
    <source>
        <strain evidence="11">MAG 7</strain>
    </source>
</reference>
<keyword evidence="2" id="KW-0285">Flavoprotein</keyword>
<dbReference type="GO" id="GO:0051537">
    <property type="term" value="F:2 iron, 2 sulfur cluster binding"/>
    <property type="evidence" value="ECO:0007669"/>
    <property type="project" value="UniProtKB-KW"/>
</dbReference>
<comment type="cofactor">
    <cofactor evidence="1">
        <name>FAD</name>
        <dbReference type="ChEBI" id="CHEBI:57692"/>
    </cofactor>
</comment>
<feature type="domain" description="Oxidoreductase FAD/NAD(P)-binding" evidence="9">
    <location>
        <begin position="108"/>
        <end position="206"/>
    </location>
</feature>
<accession>A0AAJ6BEC2</accession>
<proteinExistence type="predicted"/>
<dbReference type="SUPFAM" id="SSF63380">
    <property type="entry name" value="Riboflavin synthase domain-like"/>
    <property type="match status" value="1"/>
</dbReference>
<dbReference type="InterPro" id="IPR001709">
    <property type="entry name" value="Flavoprot_Pyr_Nucl_cyt_Rdtase"/>
</dbReference>
<keyword evidence="5" id="KW-0274">FAD</keyword>
<dbReference type="PANTHER" id="PTHR47354:SF6">
    <property type="entry name" value="NADH OXIDOREDUCTASE HCR"/>
    <property type="match status" value="1"/>
</dbReference>
<keyword evidence="3" id="KW-0001">2Fe-2S</keyword>
<dbReference type="EMBL" id="CP119311">
    <property type="protein sequence ID" value="WEK33858.1"/>
    <property type="molecule type" value="Genomic_DNA"/>
</dbReference>
<dbReference type="SUPFAM" id="SSF52343">
    <property type="entry name" value="Ferredoxin reductase-like, C-terminal NADP-linked domain"/>
    <property type="match status" value="1"/>
</dbReference>
<feature type="domain" description="Flavoprotein pyridine nucleotide cytochrome reductase-like FAD-binding" evidence="10">
    <location>
        <begin position="9"/>
        <end position="102"/>
    </location>
</feature>
<dbReference type="GO" id="GO:0016491">
    <property type="term" value="F:oxidoreductase activity"/>
    <property type="evidence" value="ECO:0007669"/>
    <property type="project" value="UniProtKB-KW"/>
</dbReference>
<dbReference type="AlphaFoldDB" id="A0AAJ6BEC2"/>
<dbReference type="Proteomes" id="UP001220610">
    <property type="component" value="Chromosome"/>
</dbReference>
<dbReference type="Pfam" id="PF00970">
    <property type="entry name" value="FAD_binding_6"/>
    <property type="match status" value="1"/>
</dbReference>
<keyword evidence="7" id="KW-0408">Iron</keyword>
<evidence type="ECO:0000256" key="8">
    <source>
        <dbReference type="ARBA" id="ARBA00023014"/>
    </source>
</evidence>
<dbReference type="InterPro" id="IPR039261">
    <property type="entry name" value="FNR_nucleotide-bd"/>
</dbReference>
<keyword evidence="6" id="KW-0560">Oxidoreductase</keyword>
<dbReference type="PANTHER" id="PTHR47354">
    <property type="entry name" value="NADH OXIDOREDUCTASE HCR"/>
    <property type="match status" value="1"/>
</dbReference>
<keyword evidence="4" id="KW-0479">Metal-binding</keyword>
<organism evidence="11 12">
    <name type="scientific">Candidatus Pseudobacter hemicellulosilyticus</name>
    <dbReference type="NCBI Taxonomy" id="3121375"/>
    <lineage>
        <taxon>Bacteria</taxon>
        <taxon>Pseudomonadati</taxon>
        <taxon>Bacteroidota</taxon>
        <taxon>Chitinophagia</taxon>
        <taxon>Chitinophagales</taxon>
        <taxon>Chitinophagaceae</taxon>
        <taxon>Pseudobacter</taxon>
    </lineage>
</organism>
<dbReference type="CDD" id="cd06196">
    <property type="entry name" value="FNR_like_1"/>
    <property type="match status" value="1"/>
</dbReference>
<dbReference type="PRINTS" id="PR00410">
    <property type="entry name" value="PHEHYDRXLASE"/>
</dbReference>
<evidence type="ECO:0000256" key="3">
    <source>
        <dbReference type="ARBA" id="ARBA00022714"/>
    </source>
</evidence>
<keyword evidence="8" id="KW-0411">Iron-sulfur</keyword>
<dbReference type="GO" id="GO:0046872">
    <property type="term" value="F:metal ion binding"/>
    <property type="evidence" value="ECO:0007669"/>
    <property type="project" value="UniProtKB-KW"/>
</dbReference>
<evidence type="ECO:0000313" key="11">
    <source>
        <dbReference type="EMBL" id="WEK33858.1"/>
    </source>
</evidence>
<evidence type="ECO:0000256" key="6">
    <source>
        <dbReference type="ARBA" id="ARBA00023002"/>
    </source>
</evidence>
<evidence type="ECO:0000256" key="7">
    <source>
        <dbReference type="ARBA" id="ARBA00023004"/>
    </source>
</evidence>
<dbReference type="InterPro" id="IPR001433">
    <property type="entry name" value="OxRdtase_FAD/NAD-bd"/>
</dbReference>
<dbReference type="InterPro" id="IPR017938">
    <property type="entry name" value="Riboflavin_synthase-like_b-brl"/>
</dbReference>
<evidence type="ECO:0000259" key="9">
    <source>
        <dbReference type="Pfam" id="PF00175"/>
    </source>
</evidence>
<dbReference type="Pfam" id="PF00175">
    <property type="entry name" value="NAD_binding_1"/>
    <property type="match status" value="1"/>
</dbReference>
<dbReference type="InterPro" id="IPR050415">
    <property type="entry name" value="MRET"/>
</dbReference>
<sequence length="223" mass="25130">MAALHTVPILSIMEVTHDVKCFRLRKPEGYRFVPGQATEVSVNKPGWTEEKRPFTFTSLNTDDYLEFTIKGYPEHQGVTHQLHQLSVGDELLIRDVWGAIEYKGPGYFIAGGAGITPFMAILRQLARDGQMGDNVLLFSNKTVADIIYQDELTRLLGSHARFLLTRETREGYEKGPIDQHFLEANIPDFSRHFYICGPDKMIQDISASLEKLGASADAVVFEH</sequence>
<protein>
    <submittedName>
        <fullName evidence="11">FAD-binding oxidoreductase</fullName>
    </submittedName>
</protein>
<evidence type="ECO:0000256" key="5">
    <source>
        <dbReference type="ARBA" id="ARBA00022827"/>
    </source>
</evidence>
<dbReference type="InterPro" id="IPR008333">
    <property type="entry name" value="Cbr1-like_FAD-bd_dom"/>
</dbReference>
<name>A0AAJ6BEC2_9BACT</name>
<evidence type="ECO:0000256" key="2">
    <source>
        <dbReference type="ARBA" id="ARBA00022630"/>
    </source>
</evidence>
<evidence type="ECO:0000313" key="12">
    <source>
        <dbReference type="Proteomes" id="UP001220610"/>
    </source>
</evidence>
<evidence type="ECO:0000256" key="1">
    <source>
        <dbReference type="ARBA" id="ARBA00001974"/>
    </source>
</evidence>
<evidence type="ECO:0000259" key="10">
    <source>
        <dbReference type="Pfam" id="PF00970"/>
    </source>
</evidence>
<evidence type="ECO:0000256" key="4">
    <source>
        <dbReference type="ARBA" id="ARBA00022723"/>
    </source>
</evidence>
<dbReference type="Gene3D" id="3.40.50.80">
    <property type="entry name" value="Nucleotide-binding domain of ferredoxin-NADP reductase (FNR) module"/>
    <property type="match status" value="1"/>
</dbReference>